<dbReference type="Proteomes" id="UP001300502">
    <property type="component" value="Unassembled WGS sequence"/>
</dbReference>
<dbReference type="SUPFAM" id="SSF109905">
    <property type="entry name" value="Surp module (SWAP domain)"/>
    <property type="match status" value="1"/>
</dbReference>
<proteinExistence type="predicted"/>
<dbReference type="GO" id="GO:0003723">
    <property type="term" value="F:RNA binding"/>
    <property type="evidence" value="ECO:0007669"/>
    <property type="project" value="UniProtKB-UniRule"/>
</dbReference>
<evidence type="ECO:0000256" key="3">
    <source>
        <dbReference type="SAM" id="MobiDB-lite"/>
    </source>
</evidence>
<dbReference type="Gene3D" id="3.30.70.330">
    <property type="match status" value="1"/>
</dbReference>
<feature type="region of interest" description="Disordered" evidence="3">
    <location>
        <begin position="41"/>
        <end position="61"/>
    </location>
</feature>
<reference evidence="7 8" key="1">
    <citation type="submission" date="2022-07" db="EMBL/GenBank/DDBJ databases">
        <title>Genome-wide signatures of adaptation to extreme environments.</title>
        <authorList>
            <person name="Cho C.H."/>
            <person name="Yoon H.S."/>
        </authorList>
    </citation>
    <scope>NUCLEOTIDE SEQUENCE [LARGE SCALE GENOMIC DNA]</scope>
    <source>
        <strain evidence="7 8">108.79 E11</strain>
    </source>
</reference>
<dbReference type="Pfam" id="PF00076">
    <property type="entry name" value="RRM_1"/>
    <property type="match status" value="1"/>
</dbReference>
<evidence type="ECO:0008006" key="9">
    <source>
        <dbReference type="Google" id="ProtNLM"/>
    </source>
</evidence>
<feature type="region of interest" description="Disordered" evidence="3">
    <location>
        <begin position="1"/>
        <end position="27"/>
    </location>
</feature>
<dbReference type="GO" id="GO:0005634">
    <property type="term" value="C:nucleus"/>
    <property type="evidence" value="ECO:0007669"/>
    <property type="project" value="TreeGrafter"/>
</dbReference>
<feature type="compositionally biased region" description="Acidic residues" evidence="3">
    <location>
        <begin position="606"/>
        <end position="616"/>
    </location>
</feature>
<feature type="compositionally biased region" description="Basic and acidic residues" evidence="3">
    <location>
        <begin position="51"/>
        <end position="61"/>
    </location>
</feature>
<feature type="region of interest" description="Disordered" evidence="3">
    <location>
        <begin position="545"/>
        <end position="616"/>
    </location>
</feature>
<dbReference type="CDD" id="cd12223">
    <property type="entry name" value="RRM_SR140"/>
    <property type="match status" value="1"/>
</dbReference>
<dbReference type="GO" id="GO:0006396">
    <property type="term" value="P:RNA processing"/>
    <property type="evidence" value="ECO:0007669"/>
    <property type="project" value="InterPro"/>
</dbReference>
<dbReference type="InterPro" id="IPR012677">
    <property type="entry name" value="Nucleotide-bd_a/b_plait_sf"/>
</dbReference>
<evidence type="ECO:0000259" key="6">
    <source>
        <dbReference type="PROSITE" id="PS51391"/>
    </source>
</evidence>
<dbReference type="PROSITE" id="PS51391">
    <property type="entry name" value="CID"/>
    <property type="match status" value="1"/>
</dbReference>
<keyword evidence="8" id="KW-1185">Reference proteome</keyword>
<dbReference type="InterPro" id="IPR000061">
    <property type="entry name" value="Surp"/>
</dbReference>
<dbReference type="InterPro" id="IPR035009">
    <property type="entry name" value="SR140_RRM"/>
</dbReference>
<evidence type="ECO:0000259" key="5">
    <source>
        <dbReference type="PROSITE" id="PS50128"/>
    </source>
</evidence>
<dbReference type="PROSITE" id="PS50102">
    <property type="entry name" value="RRM"/>
    <property type="match status" value="1"/>
</dbReference>
<comment type="caution">
    <text evidence="7">The sequence shown here is derived from an EMBL/GenBank/DDBJ whole genome shotgun (WGS) entry which is preliminary data.</text>
</comment>
<dbReference type="EMBL" id="JANCYU010000042">
    <property type="protein sequence ID" value="KAK4526693.1"/>
    <property type="molecule type" value="Genomic_DNA"/>
</dbReference>
<evidence type="ECO:0000313" key="8">
    <source>
        <dbReference type="Proteomes" id="UP001300502"/>
    </source>
</evidence>
<dbReference type="Pfam" id="PF04818">
    <property type="entry name" value="CID"/>
    <property type="match status" value="1"/>
</dbReference>
<feature type="domain" description="SURP motif" evidence="5">
    <location>
        <begin position="268"/>
        <end position="319"/>
    </location>
</feature>
<sequence>MSHDRLTPFERHLKKAEEKDERERKEAAELYHEFVRAFAADEEAEQDTVEETTKATSHRDKQVNTKFFTHEDTPSSSVGLLENKKSVKKKRNIDLFLEEIKRGNTASKEPEKQVAPKTFLNPVGSHDSGDPLTTNIFLGNLNPSTKEETLLRTFGRYGPIGSIKIMYPRTPEEHLRGYNSGFVSFMERDDAEAALEALQGSILDGFAIRLAWGKPVKRPLQPLQPPSGFVYGGSNLKTTALDTAGERARENNVVIDVVAPFDLQRRREIDLLALHVAREGYAFESMIIEREKKLDAQGGCRFRFLFDVRESNSEENIYYRWKVYSLCQGDMESRWRTVPFVMYEGGPSWRPPTCSKPYNNPGTKKNDLEVLTETTIEQGGDEDDVVTKVSRKDASLKQGDVDQLMELLRNISPERSCIAEAMVFCVERAFAAGDIASIIAESLTLDETPIAIKIARLYLISDILHNSVAPVHNASAFRSRFQMVLPLIFDSLGKSYEKVEGFMASSSVRAQIEAVLEAWSNWSLYPEDFIEQLRLRYRRSYKSGHASASSPVATNNNEQEKDMENLTTKEYSLEEEDLDGIPLEEEEEEEENPPVRCSTETAESGTEQEELDGEPI</sequence>
<dbReference type="Pfam" id="PF01805">
    <property type="entry name" value="Surp"/>
    <property type="match status" value="1"/>
</dbReference>
<dbReference type="AlphaFoldDB" id="A0AAV9IHF6"/>
<dbReference type="PANTHER" id="PTHR23140:SF0">
    <property type="entry name" value="U2 SNRNP-ASSOCIATED SURP MOTIF-CONTAINING PROTEIN"/>
    <property type="match status" value="1"/>
</dbReference>
<feature type="domain" description="RRM" evidence="4">
    <location>
        <begin position="134"/>
        <end position="215"/>
    </location>
</feature>
<evidence type="ECO:0000259" key="4">
    <source>
        <dbReference type="PROSITE" id="PS50102"/>
    </source>
</evidence>
<dbReference type="InterPro" id="IPR008942">
    <property type="entry name" value="ENTH_VHS"/>
</dbReference>
<dbReference type="InterPro" id="IPR035967">
    <property type="entry name" value="SWAP/Surp_sf"/>
</dbReference>
<dbReference type="InterPro" id="IPR003954">
    <property type="entry name" value="RRM_euk-type"/>
</dbReference>
<organism evidence="7 8">
    <name type="scientific">Galdieria yellowstonensis</name>
    <dbReference type="NCBI Taxonomy" id="3028027"/>
    <lineage>
        <taxon>Eukaryota</taxon>
        <taxon>Rhodophyta</taxon>
        <taxon>Bangiophyceae</taxon>
        <taxon>Galdieriales</taxon>
        <taxon>Galdieriaceae</taxon>
        <taxon>Galdieria</taxon>
    </lineage>
</organism>
<gene>
    <name evidence="7" type="ORF">GAYE_SCF26G4609</name>
</gene>
<feature type="compositionally biased region" description="Acidic residues" evidence="3">
    <location>
        <begin position="573"/>
        <end position="592"/>
    </location>
</feature>
<dbReference type="InterPro" id="IPR051485">
    <property type="entry name" value="SR-CTD_assoc_factor"/>
</dbReference>
<dbReference type="InterPro" id="IPR006569">
    <property type="entry name" value="CID_dom"/>
</dbReference>
<name>A0AAV9IHF6_9RHOD</name>
<dbReference type="SMART" id="SM00360">
    <property type="entry name" value="RRM"/>
    <property type="match status" value="1"/>
</dbReference>
<dbReference type="SUPFAM" id="SSF54928">
    <property type="entry name" value="RNA-binding domain, RBD"/>
    <property type="match status" value="1"/>
</dbReference>
<accession>A0AAV9IHF6</accession>
<dbReference type="PANTHER" id="PTHR23140">
    <property type="entry name" value="RNA PROCESSING PROTEIN LD23810P"/>
    <property type="match status" value="1"/>
</dbReference>
<dbReference type="SMART" id="SM00361">
    <property type="entry name" value="RRM_1"/>
    <property type="match status" value="1"/>
</dbReference>
<dbReference type="Gene3D" id="1.10.10.790">
    <property type="entry name" value="Surp module"/>
    <property type="match status" value="1"/>
</dbReference>
<feature type="compositionally biased region" description="Polar residues" evidence="3">
    <location>
        <begin position="546"/>
        <end position="557"/>
    </location>
</feature>
<dbReference type="InterPro" id="IPR035979">
    <property type="entry name" value="RBD_domain_sf"/>
</dbReference>
<feature type="domain" description="CID" evidence="6">
    <location>
        <begin position="396"/>
        <end position="541"/>
    </location>
</feature>
<evidence type="ECO:0000256" key="2">
    <source>
        <dbReference type="PROSITE-ProRule" id="PRU00176"/>
    </source>
</evidence>
<dbReference type="InterPro" id="IPR000504">
    <property type="entry name" value="RRM_dom"/>
</dbReference>
<protein>
    <recommendedName>
        <fullName evidence="9">U2 snRNP-associated SURP motif-containing protein</fullName>
    </recommendedName>
</protein>
<evidence type="ECO:0000313" key="7">
    <source>
        <dbReference type="EMBL" id="KAK4526693.1"/>
    </source>
</evidence>
<dbReference type="Gene3D" id="1.25.40.90">
    <property type="match status" value="1"/>
</dbReference>
<evidence type="ECO:0000256" key="1">
    <source>
        <dbReference type="ARBA" id="ARBA00022884"/>
    </source>
</evidence>
<keyword evidence="1 2" id="KW-0694">RNA-binding</keyword>
<dbReference type="SMART" id="SM00648">
    <property type="entry name" value="SWAP"/>
    <property type="match status" value="1"/>
</dbReference>
<feature type="compositionally biased region" description="Acidic residues" evidence="3">
    <location>
        <begin position="41"/>
        <end position="50"/>
    </location>
</feature>
<dbReference type="SMART" id="SM00582">
    <property type="entry name" value="RPR"/>
    <property type="match status" value="1"/>
</dbReference>
<dbReference type="PROSITE" id="PS50128">
    <property type="entry name" value="SURP"/>
    <property type="match status" value="1"/>
</dbReference>